<gene>
    <name evidence="3" type="ORF">OHU27_13390</name>
</gene>
<dbReference type="PANTHER" id="PTHR48079">
    <property type="entry name" value="PROTEIN YEEZ"/>
    <property type="match status" value="1"/>
</dbReference>
<proteinExistence type="predicted"/>
<evidence type="ECO:0000256" key="1">
    <source>
        <dbReference type="SAM" id="MobiDB-lite"/>
    </source>
</evidence>
<name>A0ABZ1ISR8_9ACTN</name>
<dbReference type="Proteomes" id="UP001622690">
    <property type="component" value="Chromosome"/>
</dbReference>
<feature type="compositionally biased region" description="Basic and acidic residues" evidence="1">
    <location>
        <begin position="308"/>
        <end position="319"/>
    </location>
</feature>
<sequence>MTRHLLVTGSGGFVGGHVVAAAGAAGGVRLRLLVRTVPPPRPGPAAGVPVTYVRGDLTEPASLTGVCDGVDAVVHCASRVGGDPEALRRTNDLGTRALVEEARRAGVGRFVYLSTAAVHGRGPFRRARPDGLPVAPGSDTSRTRAAAEAHVRAAGGTVLRPHLVYGAGDRWVVPGVLTLLRTLGALPEGPLGRQSAVDAAALGRALFSAALTPSERVGGVRFVAHPRQVRGEELIAAVAETYGLIPGALPTLPLDEARARLRGHPVARHHLDLLAVDHWFDGTPVWDALGRSPGPEFAEGLARYADRYRNAEPAPERGPGRAQPTPDAVRSGPTVSSGAKGR</sequence>
<evidence type="ECO:0000313" key="4">
    <source>
        <dbReference type="Proteomes" id="UP001622690"/>
    </source>
</evidence>
<dbReference type="InterPro" id="IPR036291">
    <property type="entry name" value="NAD(P)-bd_dom_sf"/>
</dbReference>
<protein>
    <submittedName>
        <fullName evidence="3">NAD-dependent epimerase/dehydratase family protein</fullName>
    </submittedName>
</protein>
<evidence type="ECO:0000259" key="2">
    <source>
        <dbReference type="Pfam" id="PF01370"/>
    </source>
</evidence>
<dbReference type="InterPro" id="IPR051783">
    <property type="entry name" value="NAD(P)-dependent_oxidoreduct"/>
</dbReference>
<feature type="region of interest" description="Disordered" evidence="1">
    <location>
        <begin position="308"/>
        <end position="342"/>
    </location>
</feature>
<dbReference type="PANTHER" id="PTHR48079:SF6">
    <property type="entry name" value="NAD(P)-BINDING DOMAIN-CONTAINING PROTEIN-RELATED"/>
    <property type="match status" value="1"/>
</dbReference>
<feature type="domain" description="NAD-dependent epimerase/dehydratase" evidence="2">
    <location>
        <begin position="6"/>
        <end position="168"/>
    </location>
</feature>
<dbReference type="EMBL" id="CP108125">
    <property type="protein sequence ID" value="WTO83365.1"/>
    <property type="molecule type" value="Genomic_DNA"/>
</dbReference>
<organism evidence="3 4">
    <name type="scientific">Streptomyces nigra</name>
    <dbReference type="NCBI Taxonomy" id="1827580"/>
    <lineage>
        <taxon>Bacteria</taxon>
        <taxon>Bacillati</taxon>
        <taxon>Actinomycetota</taxon>
        <taxon>Actinomycetes</taxon>
        <taxon>Kitasatosporales</taxon>
        <taxon>Streptomycetaceae</taxon>
        <taxon>Streptomyces</taxon>
    </lineage>
</organism>
<dbReference type="InterPro" id="IPR001509">
    <property type="entry name" value="Epimerase_deHydtase"/>
</dbReference>
<dbReference type="Gene3D" id="3.40.50.720">
    <property type="entry name" value="NAD(P)-binding Rossmann-like Domain"/>
    <property type="match status" value="1"/>
</dbReference>
<dbReference type="SUPFAM" id="SSF51735">
    <property type="entry name" value="NAD(P)-binding Rossmann-fold domains"/>
    <property type="match status" value="1"/>
</dbReference>
<reference evidence="3 4" key="1">
    <citation type="submission" date="2022-10" db="EMBL/GenBank/DDBJ databases">
        <title>The complete genomes of actinobacterial strains from the NBC collection.</title>
        <authorList>
            <person name="Joergensen T.S."/>
            <person name="Alvarez Arevalo M."/>
            <person name="Sterndorff E.B."/>
            <person name="Faurdal D."/>
            <person name="Vuksanovic O."/>
            <person name="Mourched A.-S."/>
            <person name="Charusanti P."/>
            <person name="Shaw S."/>
            <person name="Blin K."/>
            <person name="Weber T."/>
        </authorList>
    </citation>
    <scope>NUCLEOTIDE SEQUENCE [LARGE SCALE GENOMIC DNA]</scope>
    <source>
        <strain evidence="3 4">NBC_00206</strain>
    </source>
</reference>
<dbReference type="RefSeq" id="WP_406257701.1">
    <property type="nucleotide sequence ID" value="NZ_CP108125.1"/>
</dbReference>
<keyword evidence="4" id="KW-1185">Reference proteome</keyword>
<evidence type="ECO:0000313" key="3">
    <source>
        <dbReference type="EMBL" id="WTO83365.1"/>
    </source>
</evidence>
<accession>A0ABZ1ISR8</accession>
<dbReference type="Pfam" id="PF01370">
    <property type="entry name" value="Epimerase"/>
    <property type="match status" value="1"/>
</dbReference>
<feature type="compositionally biased region" description="Polar residues" evidence="1">
    <location>
        <begin position="333"/>
        <end position="342"/>
    </location>
</feature>